<dbReference type="PANTHER" id="PTHR48044">
    <property type="entry name" value="GLYCOSYLTRANSFERASE"/>
    <property type="match status" value="1"/>
</dbReference>
<sequence length="98" mass="10873">MDWLSKKEPSSVVYVSFGSEYSPTEEEMKEMAHGLELSQVSFIWIVRFGNGDKSTVDEALPEGFQDRVGVRGLTVEGWVPQAEILRHPSIGGFVSHCG</sequence>
<keyword evidence="1" id="KW-0808">Transferase</keyword>
<dbReference type="GO" id="GO:0008194">
    <property type="term" value="F:UDP-glycosyltransferase activity"/>
    <property type="evidence" value="ECO:0007669"/>
    <property type="project" value="InterPro"/>
</dbReference>
<dbReference type="Gene3D" id="3.40.50.2000">
    <property type="entry name" value="Glycogen Phosphorylase B"/>
    <property type="match status" value="1"/>
</dbReference>
<gene>
    <name evidence="2" type="ORF">Ddye_025330</name>
</gene>
<dbReference type="PANTHER" id="PTHR48044:SF29">
    <property type="entry name" value="GLYCOSYLTRANSFERASE"/>
    <property type="match status" value="1"/>
</dbReference>
<dbReference type="Proteomes" id="UP001280121">
    <property type="component" value="Unassembled WGS sequence"/>
</dbReference>
<keyword evidence="3" id="KW-1185">Reference proteome</keyword>
<organism evidence="2 3">
    <name type="scientific">Dipteronia dyeriana</name>
    <dbReference type="NCBI Taxonomy" id="168575"/>
    <lineage>
        <taxon>Eukaryota</taxon>
        <taxon>Viridiplantae</taxon>
        <taxon>Streptophyta</taxon>
        <taxon>Embryophyta</taxon>
        <taxon>Tracheophyta</taxon>
        <taxon>Spermatophyta</taxon>
        <taxon>Magnoliopsida</taxon>
        <taxon>eudicotyledons</taxon>
        <taxon>Gunneridae</taxon>
        <taxon>Pentapetalae</taxon>
        <taxon>rosids</taxon>
        <taxon>malvids</taxon>
        <taxon>Sapindales</taxon>
        <taxon>Sapindaceae</taxon>
        <taxon>Hippocastanoideae</taxon>
        <taxon>Acereae</taxon>
        <taxon>Dipteronia</taxon>
    </lineage>
</organism>
<name>A0AAD9TWM7_9ROSI</name>
<comment type="caution">
    <text evidence="2">The sequence shown here is derived from an EMBL/GenBank/DDBJ whole genome shotgun (WGS) entry which is preliminary data.</text>
</comment>
<protein>
    <submittedName>
        <fullName evidence="2">Uncharacterized protein</fullName>
    </submittedName>
</protein>
<dbReference type="Pfam" id="PF00201">
    <property type="entry name" value="UDPGT"/>
    <property type="match status" value="1"/>
</dbReference>
<reference evidence="2" key="1">
    <citation type="journal article" date="2023" name="Plant J.">
        <title>Genome sequences and population genomics provide insights into the demographic history, inbreeding, and mutation load of two 'living fossil' tree species of Dipteronia.</title>
        <authorList>
            <person name="Feng Y."/>
            <person name="Comes H.P."/>
            <person name="Chen J."/>
            <person name="Zhu S."/>
            <person name="Lu R."/>
            <person name="Zhang X."/>
            <person name="Li P."/>
            <person name="Qiu J."/>
            <person name="Olsen K.M."/>
            <person name="Qiu Y."/>
        </authorList>
    </citation>
    <scope>NUCLEOTIDE SEQUENCE</scope>
    <source>
        <strain evidence="2">KIB01</strain>
    </source>
</reference>
<accession>A0AAD9TWM7</accession>
<dbReference type="AlphaFoldDB" id="A0AAD9TWM7"/>
<proteinExistence type="predicted"/>
<dbReference type="GO" id="GO:1901135">
    <property type="term" value="P:carbohydrate derivative metabolic process"/>
    <property type="evidence" value="ECO:0007669"/>
    <property type="project" value="UniProtKB-ARBA"/>
</dbReference>
<dbReference type="SUPFAM" id="SSF53756">
    <property type="entry name" value="UDP-Glycosyltransferase/glycogen phosphorylase"/>
    <property type="match status" value="1"/>
</dbReference>
<dbReference type="InterPro" id="IPR002213">
    <property type="entry name" value="UDP_glucos_trans"/>
</dbReference>
<evidence type="ECO:0000313" key="3">
    <source>
        <dbReference type="Proteomes" id="UP001280121"/>
    </source>
</evidence>
<evidence type="ECO:0000313" key="2">
    <source>
        <dbReference type="EMBL" id="KAK2643567.1"/>
    </source>
</evidence>
<dbReference type="EMBL" id="JANJYI010000007">
    <property type="protein sequence ID" value="KAK2643567.1"/>
    <property type="molecule type" value="Genomic_DNA"/>
</dbReference>
<evidence type="ECO:0000256" key="1">
    <source>
        <dbReference type="ARBA" id="ARBA00022679"/>
    </source>
</evidence>